<evidence type="ECO:0000313" key="4">
    <source>
        <dbReference type="Proteomes" id="UP000242765"/>
    </source>
</evidence>
<evidence type="ECO:0000313" key="3">
    <source>
        <dbReference type="EMBL" id="OTG63816.1"/>
    </source>
</evidence>
<name>A0A1Y3CBT8_9GAMM</name>
<reference evidence="3 4" key="1">
    <citation type="submission" date="2017-04" db="EMBL/GenBank/DDBJ databases">
        <title>High diversity of culturable Acinetobacter species in natural soil and water ecosystems.</title>
        <authorList>
            <person name="Nemec A."/>
            <person name="Radolfova-Krizova L."/>
        </authorList>
    </citation>
    <scope>NUCLEOTIDE SEQUENCE [LARGE SCALE GENOMIC DNA]</scope>
    <source>
        <strain evidence="3 4">ANC 4999</strain>
    </source>
</reference>
<dbReference type="PROSITE" id="PS51384">
    <property type="entry name" value="FAD_FR"/>
    <property type="match status" value="1"/>
</dbReference>
<dbReference type="InterPro" id="IPR036010">
    <property type="entry name" value="2Fe-2S_ferredoxin-like_sf"/>
</dbReference>
<dbReference type="PANTHER" id="PTHR47354:SF3">
    <property type="entry name" value="OXIDOREDUCTASE-RELATED"/>
    <property type="match status" value="1"/>
</dbReference>
<dbReference type="PROSITE" id="PS51085">
    <property type="entry name" value="2FE2S_FER_2"/>
    <property type="match status" value="1"/>
</dbReference>
<dbReference type="EMBL" id="NEGB01000008">
    <property type="protein sequence ID" value="OTG63816.1"/>
    <property type="molecule type" value="Genomic_DNA"/>
</dbReference>
<dbReference type="RefSeq" id="WP_086204334.1">
    <property type="nucleotide sequence ID" value="NZ_NEGB01000008.1"/>
</dbReference>
<dbReference type="SUPFAM" id="SSF52343">
    <property type="entry name" value="Ferredoxin reductase-like, C-terminal NADP-linked domain"/>
    <property type="match status" value="1"/>
</dbReference>
<dbReference type="Gene3D" id="3.10.20.30">
    <property type="match status" value="1"/>
</dbReference>
<dbReference type="SUPFAM" id="SSF63380">
    <property type="entry name" value="Riboflavin synthase domain-like"/>
    <property type="match status" value="1"/>
</dbReference>
<keyword evidence="4" id="KW-1185">Reference proteome</keyword>
<feature type="domain" description="2Fe-2S ferredoxin-type" evidence="1">
    <location>
        <begin position="260"/>
        <end position="340"/>
    </location>
</feature>
<dbReference type="Pfam" id="PF00111">
    <property type="entry name" value="Fer2"/>
    <property type="match status" value="1"/>
</dbReference>
<sequence>MSRYMQYQPEWVREDFVDFIAEKINPVWAWKKIKASIIKTRALSPDFYQIQLRPNRNFKMQQFQAGQSLLITVVVAGIRQQRSYSIVKILANGDILIAVKQQGKVSNALTKMAFGSIVEISQTQGEFVLDERTHSILLIASGSGITAIYALLEDALSRSIQKIDLIYFTRDDAFHTDIEQLAQQYLHFNYHHINTVAQKQHLTAALLESLVADFQQRHSYACGASDMMLNLNQIYQQFGISNQLKQEYFQVVVDETLAAQSVKFLRSQQEFEAKSNLLESAEQAGLRPTHGCRMGICNTCSCTKVSGSTKNILTGEIDHASQIQIKLCISQAVSPVVINL</sequence>
<dbReference type="Proteomes" id="UP000242765">
    <property type="component" value="Unassembled WGS sequence"/>
</dbReference>
<dbReference type="Gene3D" id="2.40.30.10">
    <property type="entry name" value="Translation factors"/>
    <property type="match status" value="1"/>
</dbReference>
<gene>
    <name evidence="3" type="ORF">B9T28_12560</name>
</gene>
<dbReference type="InterPro" id="IPR008333">
    <property type="entry name" value="Cbr1-like_FAD-bd_dom"/>
</dbReference>
<organism evidence="3 4">
    <name type="scientific">Acinetobacter silvestris</name>
    <dbReference type="NCBI Taxonomy" id="1977882"/>
    <lineage>
        <taxon>Bacteria</taxon>
        <taxon>Pseudomonadati</taxon>
        <taxon>Pseudomonadota</taxon>
        <taxon>Gammaproteobacteria</taxon>
        <taxon>Moraxellales</taxon>
        <taxon>Moraxellaceae</taxon>
        <taxon>Acinetobacter</taxon>
    </lineage>
</organism>
<dbReference type="SUPFAM" id="SSF54292">
    <property type="entry name" value="2Fe-2S ferredoxin-like"/>
    <property type="match status" value="1"/>
</dbReference>
<evidence type="ECO:0000259" key="1">
    <source>
        <dbReference type="PROSITE" id="PS51085"/>
    </source>
</evidence>
<dbReference type="STRING" id="1977882.B9T28_12560"/>
<dbReference type="InterPro" id="IPR039261">
    <property type="entry name" value="FNR_nucleotide-bd"/>
</dbReference>
<dbReference type="InterPro" id="IPR012675">
    <property type="entry name" value="Beta-grasp_dom_sf"/>
</dbReference>
<proteinExistence type="predicted"/>
<accession>A0A1Y3CBT8</accession>
<dbReference type="PANTHER" id="PTHR47354">
    <property type="entry name" value="NADH OXIDOREDUCTASE HCR"/>
    <property type="match status" value="1"/>
</dbReference>
<dbReference type="OrthoDB" id="9796486at2"/>
<evidence type="ECO:0000259" key="2">
    <source>
        <dbReference type="PROSITE" id="PS51384"/>
    </source>
</evidence>
<dbReference type="GO" id="GO:0051536">
    <property type="term" value="F:iron-sulfur cluster binding"/>
    <property type="evidence" value="ECO:0007669"/>
    <property type="project" value="InterPro"/>
</dbReference>
<dbReference type="Gene3D" id="3.40.50.80">
    <property type="entry name" value="Nucleotide-binding domain of ferredoxin-NADP reductase (FNR) module"/>
    <property type="match status" value="1"/>
</dbReference>
<dbReference type="CDD" id="cd00207">
    <property type="entry name" value="fer2"/>
    <property type="match status" value="1"/>
</dbReference>
<dbReference type="GO" id="GO:0016491">
    <property type="term" value="F:oxidoreductase activity"/>
    <property type="evidence" value="ECO:0007669"/>
    <property type="project" value="InterPro"/>
</dbReference>
<dbReference type="InterPro" id="IPR001041">
    <property type="entry name" value="2Fe-2S_ferredoxin-type"/>
</dbReference>
<dbReference type="AlphaFoldDB" id="A0A1Y3CBT8"/>
<dbReference type="InterPro" id="IPR050415">
    <property type="entry name" value="MRET"/>
</dbReference>
<dbReference type="Pfam" id="PF00970">
    <property type="entry name" value="FAD_binding_6"/>
    <property type="match status" value="1"/>
</dbReference>
<dbReference type="PRINTS" id="PR00409">
    <property type="entry name" value="PHDIOXRDTASE"/>
</dbReference>
<feature type="domain" description="FAD-binding FR-type" evidence="2">
    <location>
        <begin position="30"/>
        <end position="130"/>
    </location>
</feature>
<dbReference type="InterPro" id="IPR017927">
    <property type="entry name" value="FAD-bd_FR_type"/>
</dbReference>
<protein>
    <submittedName>
        <fullName evidence="3">Oxidoreductase</fullName>
    </submittedName>
</protein>
<dbReference type="InterPro" id="IPR017938">
    <property type="entry name" value="Riboflavin_synthase-like_b-brl"/>
</dbReference>
<comment type="caution">
    <text evidence="3">The sequence shown here is derived from an EMBL/GenBank/DDBJ whole genome shotgun (WGS) entry which is preliminary data.</text>
</comment>